<evidence type="ECO:0000313" key="2">
    <source>
        <dbReference type="EMBL" id="AKE58861.1"/>
    </source>
</evidence>
<dbReference type="EMBL" id="CP011132">
    <property type="protein sequence ID" value="AKE58861.1"/>
    <property type="molecule type" value="Genomic_DNA"/>
</dbReference>
<dbReference type="HOGENOM" id="CLU_203799_1_0_6"/>
<evidence type="ECO:0000313" key="3">
    <source>
        <dbReference type="Proteomes" id="UP000034085"/>
    </source>
</evidence>
<sequence>MVVHDSQQTSLPTCHSGDTVRETKKGACVKTVPESWKLTQQQQAFIALFDEDEDDQQKQ</sequence>
<accession>A0A0F6TV38</accession>
<dbReference type="OrthoDB" id="6572685at2"/>
<evidence type="ECO:0000256" key="1">
    <source>
        <dbReference type="SAM" id="MobiDB-lite"/>
    </source>
</evidence>
<protein>
    <submittedName>
        <fullName evidence="2">Uncharacterized protein</fullName>
    </submittedName>
</protein>
<dbReference type="Proteomes" id="UP000034085">
    <property type="component" value="Chromosome"/>
</dbReference>
<gene>
    <name evidence="2" type="ORF">F384_08020</name>
</gene>
<feature type="compositionally biased region" description="Polar residues" evidence="1">
    <location>
        <begin position="1"/>
        <end position="13"/>
    </location>
</feature>
<dbReference type="PATRIC" id="fig|1261127.3.peg.1670"/>
<reference evidence="2 3" key="1">
    <citation type="journal article" date="2013" name="Appl. Microbiol. Biotechnol.">
        <title>Glycerol assimilation and production of 1,3-propanediol by Citrobacter amalonaticus Y19.</title>
        <authorList>
            <person name="Ainala S.K."/>
            <person name="Ashok S."/>
            <person name="Ko Y."/>
            <person name="Park S."/>
        </authorList>
    </citation>
    <scope>NUCLEOTIDE SEQUENCE [LARGE SCALE GENOMIC DNA]</scope>
    <source>
        <strain evidence="2 3">Y19</strain>
    </source>
</reference>
<dbReference type="AlphaFoldDB" id="A0A0F6TV38"/>
<name>A0A0F6TV38_CITAM</name>
<dbReference type="KEGG" id="cama:F384_08020"/>
<feature type="region of interest" description="Disordered" evidence="1">
    <location>
        <begin position="1"/>
        <end position="23"/>
    </location>
</feature>
<organism evidence="2 3">
    <name type="scientific">Citrobacter amalonaticus Y19</name>
    <dbReference type="NCBI Taxonomy" id="1261127"/>
    <lineage>
        <taxon>Bacteria</taxon>
        <taxon>Pseudomonadati</taxon>
        <taxon>Pseudomonadota</taxon>
        <taxon>Gammaproteobacteria</taxon>
        <taxon>Enterobacterales</taxon>
        <taxon>Enterobacteriaceae</taxon>
        <taxon>Citrobacter</taxon>
    </lineage>
</organism>
<proteinExistence type="predicted"/>